<organism evidence="1 2">
    <name type="scientific">Clavispora lusitaniae</name>
    <name type="common">Candida lusitaniae</name>
    <dbReference type="NCBI Taxonomy" id="36911"/>
    <lineage>
        <taxon>Eukaryota</taxon>
        <taxon>Fungi</taxon>
        <taxon>Dikarya</taxon>
        <taxon>Ascomycota</taxon>
        <taxon>Saccharomycotina</taxon>
        <taxon>Pichiomycetes</taxon>
        <taxon>Metschnikowiaceae</taxon>
        <taxon>Clavispora</taxon>
    </lineage>
</organism>
<name>A0ACD0WR20_CLALS</name>
<proteinExistence type="predicted"/>
<dbReference type="Proteomes" id="UP000326582">
    <property type="component" value="Chromosome 6"/>
</dbReference>
<reference evidence="2" key="1">
    <citation type="journal article" date="2019" name="MBio">
        <title>Comparative genomics for the elucidation of multidrug resistance (MDR) in Candida lusitaniae.</title>
        <authorList>
            <person name="Kannan A."/>
            <person name="Asner S.A."/>
            <person name="Trachsel E."/>
            <person name="Kelly S."/>
            <person name="Parker J."/>
            <person name="Sanglard D."/>
        </authorList>
    </citation>
    <scope>NUCLEOTIDE SEQUENCE [LARGE SCALE GENOMIC DNA]</scope>
    <source>
        <strain evidence="2">P1</strain>
    </source>
</reference>
<gene>
    <name evidence="1" type="ORF">EJF14_60316</name>
</gene>
<sequence length="211" mass="24160">MDKQQTPPSQVPVDSLELIRNRLSQVHQSLRKLADQINHTNRNPRSRLPGYSNLQSQFHVLITQLHTIASQLDTNDEILRASTAYPLPSFPTTQHEGLVTTLLRKKPLPEVDEWIESAIAESATFKMPIQKDDSFAEWCYSKVKELEETFNFEGFYTEAELAHLESEEGKKEQSEKEAIAKEKEQAEKRIVGTEAPMSSNQVLRFMHRGIV</sequence>
<accession>A0ACD0WR20</accession>
<evidence type="ECO:0000313" key="2">
    <source>
        <dbReference type="Proteomes" id="UP000326582"/>
    </source>
</evidence>
<protein>
    <submittedName>
        <fullName evidence="1">Mediator of RNA polymerase II transcription subunit</fullName>
    </submittedName>
</protein>
<keyword evidence="2" id="KW-1185">Reference proteome</keyword>
<dbReference type="EMBL" id="CP038489">
    <property type="protein sequence ID" value="QFZ29803.1"/>
    <property type="molecule type" value="Genomic_DNA"/>
</dbReference>
<evidence type="ECO:0000313" key="1">
    <source>
        <dbReference type="EMBL" id="QFZ29803.1"/>
    </source>
</evidence>